<accession>A0A812TBG2</accession>
<dbReference type="EMBL" id="CAJNDS010002558">
    <property type="protein sequence ID" value="CAE7525368.1"/>
    <property type="molecule type" value="Genomic_DNA"/>
</dbReference>
<keyword evidence="2" id="KW-1185">Reference proteome</keyword>
<evidence type="ECO:0000313" key="2">
    <source>
        <dbReference type="Proteomes" id="UP000604046"/>
    </source>
</evidence>
<proteinExistence type="predicted"/>
<evidence type="ECO:0000313" key="1">
    <source>
        <dbReference type="EMBL" id="CAE7525368.1"/>
    </source>
</evidence>
<gene>
    <name evidence="1" type="ORF">SNAT2548_LOCUS29407</name>
</gene>
<sequence>MFWDGFGIFCEVFLDVFGSTKLRASAPAVPVVMLEVAFGHVQKEDLLKLEMCLEISKLNAGLWRLVGALSGYASKLGRSMPCIGWRCNLIAMQLGLVFLTCHCSLERGFLRSLLERLRTLPSPACVLCLLLPLLSKTCTSTGTRPKKQGRG</sequence>
<name>A0A812TBG2_9DINO</name>
<dbReference type="Proteomes" id="UP000604046">
    <property type="component" value="Unassembled WGS sequence"/>
</dbReference>
<protein>
    <submittedName>
        <fullName evidence="1">Uncharacterized protein</fullName>
    </submittedName>
</protein>
<dbReference type="AlphaFoldDB" id="A0A812TBG2"/>
<comment type="caution">
    <text evidence="1">The sequence shown here is derived from an EMBL/GenBank/DDBJ whole genome shotgun (WGS) entry which is preliminary data.</text>
</comment>
<organism evidence="1 2">
    <name type="scientific">Symbiodinium natans</name>
    <dbReference type="NCBI Taxonomy" id="878477"/>
    <lineage>
        <taxon>Eukaryota</taxon>
        <taxon>Sar</taxon>
        <taxon>Alveolata</taxon>
        <taxon>Dinophyceae</taxon>
        <taxon>Suessiales</taxon>
        <taxon>Symbiodiniaceae</taxon>
        <taxon>Symbiodinium</taxon>
    </lineage>
</organism>
<reference evidence="1" key="1">
    <citation type="submission" date="2021-02" db="EMBL/GenBank/DDBJ databases">
        <authorList>
            <person name="Dougan E. K."/>
            <person name="Rhodes N."/>
            <person name="Thang M."/>
            <person name="Chan C."/>
        </authorList>
    </citation>
    <scope>NUCLEOTIDE SEQUENCE</scope>
</reference>